<feature type="signal peptide" evidence="2">
    <location>
        <begin position="1"/>
        <end position="29"/>
    </location>
</feature>
<keyword evidence="1" id="KW-0472">Membrane</keyword>
<dbReference type="InterPro" id="IPR011042">
    <property type="entry name" value="6-blade_b-propeller_TolB-like"/>
</dbReference>
<keyword evidence="2" id="KW-0732">Signal</keyword>
<feature type="chain" id="PRO_5009283776" evidence="2">
    <location>
        <begin position="30"/>
        <end position="588"/>
    </location>
</feature>
<organism evidence="3 4">
    <name type="scientific">Bryocella elongata</name>
    <dbReference type="NCBI Taxonomy" id="863522"/>
    <lineage>
        <taxon>Bacteria</taxon>
        <taxon>Pseudomonadati</taxon>
        <taxon>Acidobacteriota</taxon>
        <taxon>Terriglobia</taxon>
        <taxon>Terriglobales</taxon>
        <taxon>Acidobacteriaceae</taxon>
        <taxon>Bryocella</taxon>
    </lineage>
</organism>
<evidence type="ECO:0000313" key="3">
    <source>
        <dbReference type="EMBL" id="SEF46716.1"/>
    </source>
</evidence>
<protein>
    <submittedName>
        <fullName evidence="3">Sugar lactone lactonase YvrE</fullName>
    </submittedName>
</protein>
<keyword evidence="4" id="KW-1185">Reference proteome</keyword>
<dbReference type="OrthoDB" id="128282at2"/>
<dbReference type="EMBL" id="FNVA01000001">
    <property type="protein sequence ID" value="SEF46716.1"/>
    <property type="molecule type" value="Genomic_DNA"/>
</dbReference>
<name>A0A1H5S7X3_9BACT</name>
<feature type="transmembrane region" description="Helical" evidence="1">
    <location>
        <begin position="529"/>
        <end position="551"/>
    </location>
</feature>
<proteinExistence type="predicted"/>
<keyword evidence="1" id="KW-1133">Transmembrane helix</keyword>
<dbReference type="SUPFAM" id="SSF101898">
    <property type="entry name" value="NHL repeat"/>
    <property type="match status" value="1"/>
</dbReference>
<reference evidence="3 4" key="1">
    <citation type="submission" date="2016-10" db="EMBL/GenBank/DDBJ databases">
        <authorList>
            <person name="de Groot N.N."/>
        </authorList>
    </citation>
    <scope>NUCLEOTIDE SEQUENCE [LARGE SCALE GENOMIC DNA]</scope>
    <source>
        <strain evidence="3 4">DSM 22489</strain>
    </source>
</reference>
<evidence type="ECO:0000313" key="4">
    <source>
        <dbReference type="Proteomes" id="UP000236728"/>
    </source>
</evidence>
<sequence>MTHLLRFQLPRLFQGCAVALALISLPGAAQTSFGSINLGSSSSSTVTVLIPSSATLSNIAVVTQGASGLDFTSAGAGTCVVGTTYVAGATCTVPVAFAPKFVGTRYGAVVLSSSSGVVATAYLQGTGAGTQPTLTSSGQINVATGIGLPEAVAVDGSGNVYFANSAQPYQLFKETPSQGSFVQSVVPTGTLGDPFGVAVDGAGNVYVADCDHFRVLMETPANGSYTETTVATFPQVAGAAPIGVAVDGSGNVYVSLGASAGIVYKETPSATGYVQSTVATGLSSAAGVAVDGDGNVYVAVDVTNGWIVKAMPSGSGTYSQSIIPVTGSAGTPTGVAVDGSGNLFVAYTDSTNVVGSPVFDVGQVFKETPSGSTYTQSTIPTTGLIEAFGIAVDASGNLFIADYYNGRIVEETFTAQTTSPTPSFSIAVAPASITVIPGQSVTTTVSVTPVNGFNSAVAFSCSGLPAGAACIFSPATITPSGTAASTTLTVTTLTTTVDLRPLRSPLFPTAMCFTVLCGFGWRKRRRVPALLLLFVAAAGLGLLSGCTTLKYPAGATVSNPVVPSTSTITITGTSGSLQSTTTFALTVN</sequence>
<dbReference type="Gene3D" id="2.60.40.10">
    <property type="entry name" value="Immunoglobulins"/>
    <property type="match status" value="1"/>
</dbReference>
<evidence type="ECO:0000256" key="2">
    <source>
        <dbReference type="SAM" id="SignalP"/>
    </source>
</evidence>
<evidence type="ECO:0000256" key="1">
    <source>
        <dbReference type="SAM" id="Phobius"/>
    </source>
</evidence>
<dbReference type="AlphaFoldDB" id="A0A1H5S7X3"/>
<dbReference type="Gene3D" id="2.40.10.500">
    <property type="match status" value="1"/>
</dbReference>
<dbReference type="RefSeq" id="WP_103931093.1">
    <property type="nucleotide sequence ID" value="NZ_FNVA01000001.1"/>
</dbReference>
<gene>
    <name evidence="3" type="ORF">SAMN05421819_0106</name>
</gene>
<dbReference type="Proteomes" id="UP000236728">
    <property type="component" value="Unassembled WGS sequence"/>
</dbReference>
<dbReference type="InterPro" id="IPR013783">
    <property type="entry name" value="Ig-like_fold"/>
</dbReference>
<dbReference type="InterPro" id="IPR051344">
    <property type="entry name" value="Vgb"/>
</dbReference>
<dbReference type="Gene3D" id="2.120.10.30">
    <property type="entry name" value="TolB, C-terminal domain"/>
    <property type="match status" value="1"/>
</dbReference>
<accession>A0A1H5S7X3</accession>
<keyword evidence="1" id="KW-0812">Transmembrane</keyword>
<dbReference type="PANTHER" id="PTHR40274">
    <property type="entry name" value="VIRGINIAMYCIN B LYASE"/>
    <property type="match status" value="1"/>
</dbReference>
<dbReference type="PANTHER" id="PTHR40274:SF3">
    <property type="entry name" value="VIRGINIAMYCIN B LYASE"/>
    <property type="match status" value="1"/>
</dbReference>